<evidence type="ECO:0000256" key="1">
    <source>
        <dbReference type="ARBA" id="ARBA00022553"/>
    </source>
</evidence>
<evidence type="ECO:0000256" key="2">
    <source>
        <dbReference type="ARBA" id="ARBA00022679"/>
    </source>
</evidence>
<dbReference type="Gene3D" id="3.40.50.2300">
    <property type="match status" value="1"/>
</dbReference>
<dbReference type="SUPFAM" id="SSF47384">
    <property type="entry name" value="Homodimeric domain of signal transducing histidine kinase"/>
    <property type="match status" value="1"/>
</dbReference>
<dbReference type="InterPro" id="IPR029016">
    <property type="entry name" value="GAF-like_dom_sf"/>
</dbReference>
<dbReference type="eggNOG" id="KOG0519">
    <property type="taxonomic scope" value="Eukaryota"/>
</dbReference>
<dbReference type="CDD" id="cd22249">
    <property type="entry name" value="UDM1_RNF168_RNF169-like"/>
    <property type="match status" value="1"/>
</dbReference>
<dbReference type="OMA" id="FKFNNMN"/>
<dbReference type="PRINTS" id="PR00344">
    <property type="entry name" value="BCTRLSENSOR"/>
</dbReference>
<dbReference type="Gene3D" id="3.30.565.10">
    <property type="entry name" value="Histidine kinase-like ATPase, C-terminal domain"/>
    <property type="match status" value="1"/>
</dbReference>
<dbReference type="InterPro" id="IPR011006">
    <property type="entry name" value="CheY-like_superfamily"/>
</dbReference>
<dbReference type="EMBL" id="GG738880">
    <property type="protein sequence ID" value="EFC42410.1"/>
    <property type="molecule type" value="Genomic_DNA"/>
</dbReference>
<feature type="compositionally biased region" description="Polar residues" evidence="6">
    <location>
        <begin position="160"/>
        <end position="170"/>
    </location>
</feature>
<dbReference type="GeneID" id="8851973"/>
<feature type="region of interest" description="Disordered" evidence="6">
    <location>
        <begin position="31"/>
        <end position="52"/>
    </location>
</feature>
<dbReference type="InterPro" id="IPR005467">
    <property type="entry name" value="His_kinase_dom"/>
</dbReference>
<dbReference type="Proteomes" id="UP000006671">
    <property type="component" value="Unassembled WGS sequence"/>
</dbReference>
<keyword evidence="2" id="KW-0808">Transferase</keyword>
<dbReference type="PROSITE" id="PS50110">
    <property type="entry name" value="RESPONSE_REGULATORY"/>
    <property type="match status" value="1"/>
</dbReference>
<dbReference type="InterPro" id="IPR050956">
    <property type="entry name" value="2C_system_His_kinase"/>
</dbReference>
<keyword evidence="3" id="KW-0418">Kinase</keyword>
<dbReference type="GO" id="GO:0000155">
    <property type="term" value="F:phosphorelay sensor kinase activity"/>
    <property type="evidence" value="ECO:0007669"/>
    <property type="project" value="InterPro"/>
</dbReference>
<feature type="modified residue" description="4-aspartylphosphate" evidence="4">
    <location>
        <position position="890"/>
    </location>
</feature>
<dbReference type="SMART" id="SM00388">
    <property type="entry name" value="HisKA"/>
    <property type="match status" value="1"/>
</dbReference>
<dbReference type="PROSITE" id="PS50109">
    <property type="entry name" value="HIS_KIN"/>
    <property type="match status" value="1"/>
</dbReference>
<dbReference type="Gene3D" id="1.10.287.130">
    <property type="match status" value="1"/>
</dbReference>
<feature type="compositionally biased region" description="Polar residues" evidence="6">
    <location>
        <begin position="36"/>
        <end position="45"/>
    </location>
</feature>
<dbReference type="InterPro" id="IPR036890">
    <property type="entry name" value="HATPase_C_sf"/>
</dbReference>
<dbReference type="InterPro" id="IPR004358">
    <property type="entry name" value="Sig_transdc_His_kin-like_C"/>
</dbReference>
<dbReference type="Pfam" id="PF13185">
    <property type="entry name" value="GAF_2"/>
    <property type="match status" value="1"/>
</dbReference>
<feature type="region of interest" description="Disordered" evidence="6">
    <location>
        <begin position="69"/>
        <end position="101"/>
    </location>
</feature>
<dbReference type="InterPro" id="IPR003594">
    <property type="entry name" value="HATPase_dom"/>
</dbReference>
<dbReference type="Pfam" id="PF00512">
    <property type="entry name" value="HisKA"/>
    <property type="match status" value="1"/>
</dbReference>
<dbReference type="CDD" id="cd17546">
    <property type="entry name" value="REC_hyHK_CKI1_RcsC-like"/>
    <property type="match status" value="1"/>
</dbReference>
<dbReference type="CDD" id="cd00082">
    <property type="entry name" value="HisKA"/>
    <property type="match status" value="1"/>
</dbReference>
<keyword evidence="10" id="KW-1185">Reference proteome</keyword>
<evidence type="ECO:0000256" key="5">
    <source>
        <dbReference type="SAM" id="Coils"/>
    </source>
</evidence>
<protein>
    <submittedName>
        <fullName evidence="9">Predicted protein</fullName>
    </submittedName>
</protein>
<dbReference type="SMART" id="SM00387">
    <property type="entry name" value="HATPase_c"/>
    <property type="match status" value="1"/>
</dbReference>
<dbReference type="InParanoid" id="D2VLL5"/>
<evidence type="ECO:0000259" key="8">
    <source>
        <dbReference type="PROSITE" id="PS50110"/>
    </source>
</evidence>
<name>D2VLL5_NAEGR</name>
<evidence type="ECO:0000256" key="3">
    <source>
        <dbReference type="ARBA" id="ARBA00022777"/>
    </source>
</evidence>
<dbReference type="PANTHER" id="PTHR43719">
    <property type="entry name" value="TWO-COMPONENT HISTIDINE KINASE"/>
    <property type="match status" value="1"/>
</dbReference>
<sequence length="960" mass="108393">MEQQGDSIPSSSTNKTNRTDINLITEHNHHKESVVCTPTSHQQAFSPPHHRESISGDFGFSCPFSSESISDPSSTGRHFSIASSSVSSSSSSSNMDDDETTSFATSQLDSLLRKHHLLAEIQQSTQTLERISMNRKACAIDLEFKDELKINRKHSGKCSFKSNHSPNSPESDGHASRSHDLLRSIYNAQLSAALHMENPSKLFLDLLNEVISLIRCQYSFIGEVKYTDDGKPFLHSHAISFARTKLSQEALDLFQKCTQVGFKFNNMNSLFGHVMMTGQPLLTNHPKTHPFASPNHVPPGHPPLNSFLGLPFIHNNKIVGMIGLANKEGGFREEDISFLEPICTTCSTIIVSWQYYLEREEAKEKLKLANLNLEQRIEQRTEELLRSNIKLKEEVEQRRKVEQELLEQRKISEKVIMEKEQFLRNTSHDLRTPLVCVLGLSDLLLGSSVNISNEHYEYLTMIKNSGETMLSLINDFLDLMKLEQHMKLNSEYFYANEPIEEVIDLVVLECTKKKLDLIVDYKPDFPFNIILNSDKGRLKQVVLNLLSNAVKFTEVGYIYIGVQLVKIDAEQAHLEIEVCDTGIGIEKENLTKIGQPFLQFNTQHAPKGTGLGVSISKMISNALGGSLKAESEGLNKGSKFIFTCKTTFKEIEELSLEDRANMEKNNSKHVNFFSKWKNTSSPRNTQYMVLDRNDLFSQSLKNFSRGFNVATGYNEEENFVICNSKQSLIESLEGSLSKLDSLDKLIIVVDLNLLEALQSSNVESICHELNLPLNHNKIHILPSMVQFSCLKEGPYLSKPIFKLADFTQALKSHLIEEVKPIEKRSIVPEDELLSIAGHFSVLIVDDNMINSKVLSHMLIKLGLQKISIASSGEEAIKYVKNSCFNIIFLDLFMDGLDGFDTSRIIHETCKENAPNIVLLTANIVNKKEEEQLLNNGVKYFMSKPTRLSDIRQLVLDIVRR</sequence>
<evidence type="ECO:0000313" key="9">
    <source>
        <dbReference type="EMBL" id="EFC42410.1"/>
    </source>
</evidence>
<dbReference type="AlphaFoldDB" id="D2VLL5"/>
<organism evidence="10">
    <name type="scientific">Naegleria gruberi</name>
    <name type="common">Amoeba</name>
    <dbReference type="NCBI Taxonomy" id="5762"/>
    <lineage>
        <taxon>Eukaryota</taxon>
        <taxon>Discoba</taxon>
        <taxon>Heterolobosea</taxon>
        <taxon>Tetramitia</taxon>
        <taxon>Eutetramitia</taxon>
        <taxon>Vahlkampfiidae</taxon>
        <taxon>Naegleria</taxon>
    </lineage>
</organism>
<dbReference type="Gene3D" id="3.30.450.40">
    <property type="match status" value="1"/>
</dbReference>
<dbReference type="VEuPathDB" id="AmoebaDB:NAEGRDRAFT_69823"/>
<feature type="coiled-coil region" evidence="5">
    <location>
        <begin position="359"/>
        <end position="411"/>
    </location>
</feature>
<accession>D2VLL5</accession>
<feature type="compositionally biased region" description="Low complexity" evidence="6">
    <location>
        <begin position="83"/>
        <end position="93"/>
    </location>
</feature>
<dbReference type="SMART" id="SM00448">
    <property type="entry name" value="REC"/>
    <property type="match status" value="1"/>
</dbReference>
<dbReference type="InterPro" id="IPR001789">
    <property type="entry name" value="Sig_transdc_resp-reg_receiver"/>
</dbReference>
<dbReference type="Pfam" id="PF00072">
    <property type="entry name" value="Response_reg"/>
    <property type="match status" value="1"/>
</dbReference>
<dbReference type="InterPro" id="IPR036097">
    <property type="entry name" value="HisK_dim/P_sf"/>
</dbReference>
<evidence type="ECO:0000256" key="4">
    <source>
        <dbReference type="PROSITE-ProRule" id="PRU00169"/>
    </source>
</evidence>
<dbReference type="KEGG" id="ngr:NAEGRDRAFT_69823"/>
<keyword evidence="5" id="KW-0175">Coiled coil</keyword>
<evidence type="ECO:0000313" key="10">
    <source>
        <dbReference type="Proteomes" id="UP000006671"/>
    </source>
</evidence>
<dbReference type="RefSeq" id="XP_002675154.1">
    <property type="nucleotide sequence ID" value="XM_002675108.1"/>
</dbReference>
<feature type="region of interest" description="Disordered" evidence="6">
    <location>
        <begin position="156"/>
        <end position="176"/>
    </location>
</feature>
<feature type="domain" description="Response regulatory" evidence="8">
    <location>
        <begin position="840"/>
        <end position="958"/>
    </location>
</feature>
<dbReference type="InterPro" id="IPR003018">
    <property type="entry name" value="GAF"/>
</dbReference>
<keyword evidence="1 4" id="KW-0597">Phosphoprotein</keyword>
<reference evidence="9 10" key="1">
    <citation type="journal article" date="2010" name="Cell">
        <title>The genome of Naegleria gruberi illuminates early eukaryotic versatility.</title>
        <authorList>
            <person name="Fritz-Laylin L.K."/>
            <person name="Prochnik S.E."/>
            <person name="Ginger M.L."/>
            <person name="Dacks J.B."/>
            <person name="Carpenter M.L."/>
            <person name="Field M.C."/>
            <person name="Kuo A."/>
            <person name="Paredez A."/>
            <person name="Chapman J."/>
            <person name="Pham J."/>
            <person name="Shu S."/>
            <person name="Neupane R."/>
            <person name="Cipriano M."/>
            <person name="Mancuso J."/>
            <person name="Tu H."/>
            <person name="Salamov A."/>
            <person name="Lindquist E."/>
            <person name="Shapiro H."/>
            <person name="Lucas S."/>
            <person name="Grigoriev I.V."/>
            <person name="Cande W.Z."/>
            <person name="Fulton C."/>
            <person name="Rokhsar D.S."/>
            <person name="Dawson S.C."/>
        </authorList>
    </citation>
    <scope>NUCLEOTIDE SEQUENCE [LARGE SCALE GENOMIC DNA]</scope>
    <source>
        <strain evidence="9 10">NEG-M</strain>
    </source>
</reference>
<dbReference type="SUPFAM" id="SSF55781">
    <property type="entry name" value="GAF domain-like"/>
    <property type="match status" value="1"/>
</dbReference>
<dbReference type="SUPFAM" id="SSF52172">
    <property type="entry name" value="CheY-like"/>
    <property type="match status" value="1"/>
</dbReference>
<dbReference type="InterPro" id="IPR003661">
    <property type="entry name" value="HisK_dim/P_dom"/>
</dbReference>
<dbReference type="SUPFAM" id="SSF55874">
    <property type="entry name" value="ATPase domain of HSP90 chaperone/DNA topoisomerase II/histidine kinase"/>
    <property type="match status" value="1"/>
</dbReference>
<dbReference type="Pfam" id="PF02518">
    <property type="entry name" value="HATPase_c"/>
    <property type="match status" value="1"/>
</dbReference>
<dbReference type="STRING" id="5762.D2VLL5"/>
<feature type="domain" description="Histidine kinase" evidence="7">
    <location>
        <begin position="425"/>
        <end position="648"/>
    </location>
</feature>
<proteinExistence type="predicted"/>
<evidence type="ECO:0000256" key="6">
    <source>
        <dbReference type="SAM" id="MobiDB-lite"/>
    </source>
</evidence>
<dbReference type="PANTHER" id="PTHR43719:SF28">
    <property type="entry name" value="PEROXIDE STRESS-ACTIVATED HISTIDINE KINASE MAK1-RELATED"/>
    <property type="match status" value="1"/>
</dbReference>
<evidence type="ECO:0000259" key="7">
    <source>
        <dbReference type="PROSITE" id="PS50109"/>
    </source>
</evidence>
<dbReference type="SMART" id="SM00065">
    <property type="entry name" value="GAF"/>
    <property type="match status" value="1"/>
</dbReference>
<dbReference type="OrthoDB" id="46776at2759"/>
<gene>
    <name evidence="9" type="ORF">NAEGRDRAFT_69823</name>
</gene>